<feature type="transmembrane region" description="Helical" evidence="10">
    <location>
        <begin position="91"/>
        <end position="113"/>
    </location>
</feature>
<dbReference type="Proteomes" id="UP001430172">
    <property type="component" value="Unassembled WGS sequence"/>
</dbReference>
<evidence type="ECO:0000256" key="8">
    <source>
        <dbReference type="ARBA" id="ARBA00035585"/>
    </source>
</evidence>
<dbReference type="InterPro" id="IPR003691">
    <property type="entry name" value="FluC"/>
</dbReference>
<keyword evidence="10" id="KW-0915">Sodium</keyword>
<dbReference type="EMBL" id="JAFDVD010000015">
    <property type="protein sequence ID" value="MBM6401540.1"/>
    <property type="molecule type" value="Genomic_DNA"/>
</dbReference>
<feature type="transmembrane region" description="Helical" evidence="10">
    <location>
        <begin position="61"/>
        <end position="85"/>
    </location>
</feature>
<evidence type="ECO:0000256" key="10">
    <source>
        <dbReference type="HAMAP-Rule" id="MF_00454"/>
    </source>
</evidence>
<evidence type="ECO:0000256" key="6">
    <source>
        <dbReference type="ARBA" id="ARBA00023303"/>
    </source>
</evidence>
<comment type="caution">
    <text evidence="11">The sequence shown here is derived from an EMBL/GenBank/DDBJ whole genome shotgun (WGS) entry which is preliminary data.</text>
</comment>
<gene>
    <name evidence="10" type="primary">fluC</name>
    <name evidence="10" type="synonym">crcB</name>
    <name evidence="11" type="ORF">JQN70_14160</name>
</gene>
<keyword evidence="12" id="KW-1185">Reference proteome</keyword>
<evidence type="ECO:0000256" key="9">
    <source>
        <dbReference type="ARBA" id="ARBA00049940"/>
    </source>
</evidence>
<comment type="similarity">
    <text evidence="7 10">Belongs to the fluoride channel Fluc/FEX (TC 1.A.43) family.</text>
</comment>
<evidence type="ECO:0000313" key="11">
    <source>
        <dbReference type="EMBL" id="MBM6401540.1"/>
    </source>
</evidence>
<keyword evidence="10" id="KW-0813">Transport</keyword>
<keyword evidence="10" id="KW-0406">Ion transport</keyword>
<dbReference type="PANTHER" id="PTHR28259:SF1">
    <property type="entry name" value="FLUORIDE EXPORT PROTEIN 1-RELATED"/>
    <property type="match status" value="1"/>
</dbReference>
<keyword evidence="4 10" id="KW-1133">Transmembrane helix</keyword>
<dbReference type="RefSeq" id="WP_204132003.1">
    <property type="nucleotide sequence ID" value="NZ_JAFDVD010000015.1"/>
</dbReference>
<accession>A0ABS2CNT4</accession>
<comment type="catalytic activity">
    <reaction evidence="8">
        <text>fluoride(in) = fluoride(out)</text>
        <dbReference type="Rhea" id="RHEA:76159"/>
        <dbReference type="ChEBI" id="CHEBI:17051"/>
    </reaction>
    <physiologicalReaction direction="left-to-right" evidence="8">
        <dbReference type="Rhea" id="RHEA:76160"/>
    </physiologicalReaction>
</comment>
<protein>
    <recommendedName>
        <fullName evidence="10">Fluoride-specific ion channel FluC</fullName>
    </recommendedName>
</protein>
<keyword evidence="2 10" id="KW-1003">Cell membrane</keyword>
<dbReference type="PANTHER" id="PTHR28259">
    <property type="entry name" value="FLUORIDE EXPORT PROTEIN 1-RELATED"/>
    <property type="match status" value="1"/>
</dbReference>
<dbReference type="HAMAP" id="MF_00454">
    <property type="entry name" value="FluC"/>
    <property type="match status" value="1"/>
</dbReference>
<evidence type="ECO:0000256" key="1">
    <source>
        <dbReference type="ARBA" id="ARBA00004651"/>
    </source>
</evidence>
<evidence type="ECO:0000313" key="12">
    <source>
        <dbReference type="Proteomes" id="UP001430172"/>
    </source>
</evidence>
<keyword evidence="6 10" id="KW-0407">Ion channel</keyword>
<feature type="binding site" evidence="10">
    <location>
        <position position="71"/>
    </location>
    <ligand>
        <name>Na(+)</name>
        <dbReference type="ChEBI" id="CHEBI:29101"/>
        <note>structural</note>
    </ligand>
</feature>
<evidence type="ECO:0000256" key="5">
    <source>
        <dbReference type="ARBA" id="ARBA00023136"/>
    </source>
</evidence>
<comment type="activity regulation">
    <text evidence="10">Na(+) is not transported, but it plays an essential structural role and its presence is essential for fluoride channel function.</text>
</comment>
<evidence type="ECO:0000256" key="4">
    <source>
        <dbReference type="ARBA" id="ARBA00022989"/>
    </source>
</evidence>
<dbReference type="Pfam" id="PF02537">
    <property type="entry name" value="CRCB"/>
    <property type="match status" value="1"/>
</dbReference>
<evidence type="ECO:0000256" key="2">
    <source>
        <dbReference type="ARBA" id="ARBA00022475"/>
    </source>
</evidence>
<organism evidence="11 12">
    <name type="scientific">Phycicoccus sonneratiae</name>
    <dbReference type="NCBI Taxonomy" id="2807628"/>
    <lineage>
        <taxon>Bacteria</taxon>
        <taxon>Bacillati</taxon>
        <taxon>Actinomycetota</taxon>
        <taxon>Actinomycetes</taxon>
        <taxon>Micrococcales</taxon>
        <taxon>Intrasporangiaceae</taxon>
        <taxon>Phycicoccus</taxon>
    </lineage>
</organism>
<keyword evidence="5 10" id="KW-0472">Membrane</keyword>
<name>A0ABS2CNT4_9MICO</name>
<comment type="function">
    <text evidence="9 10">Fluoride-specific ion channel. Important for reducing fluoride concentration in the cell, thus reducing its toxicity.</text>
</comment>
<evidence type="ECO:0000256" key="3">
    <source>
        <dbReference type="ARBA" id="ARBA00022692"/>
    </source>
</evidence>
<feature type="binding site" evidence="10">
    <location>
        <position position="68"/>
    </location>
    <ligand>
        <name>Na(+)</name>
        <dbReference type="ChEBI" id="CHEBI:29101"/>
        <note>structural</note>
    </ligand>
</feature>
<sequence length="121" mass="12378">MAVGGVLGSLGRWGVGLALPHRVGDFPWATFVVNVTGALAMGLLVAFLVDRPGVHRLARPFVGVGVLGGWTTFSALAVDAVQLGAAHHVQLAVLYVAATFLVGTLAVAGGMLVGRRVWPGP</sequence>
<feature type="transmembrane region" description="Helical" evidence="10">
    <location>
        <begin position="28"/>
        <end position="49"/>
    </location>
</feature>
<comment type="subcellular location">
    <subcellularLocation>
        <location evidence="1 10">Cell membrane</location>
        <topology evidence="1 10">Multi-pass membrane protein</topology>
    </subcellularLocation>
</comment>
<keyword evidence="10" id="KW-0479">Metal-binding</keyword>
<reference evidence="11" key="1">
    <citation type="submission" date="2021-02" db="EMBL/GenBank/DDBJ databases">
        <title>Phycicoccus sp. MQZ13P-5T, whole genome shotgun sequence.</title>
        <authorList>
            <person name="Tuo L."/>
        </authorList>
    </citation>
    <scope>NUCLEOTIDE SEQUENCE</scope>
    <source>
        <strain evidence="11">MQZ13P-5</strain>
    </source>
</reference>
<keyword evidence="3 10" id="KW-0812">Transmembrane</keyword>
<evidence type="ECO:0000256" key="7">
    <source>
        <dbReference type="ARBA" id="ARBA00035120"/>
    </source>
</evidence>
<proteinExistence type="inferred from homology"/>